<protein>
    <recommendedName>
        <fullName evidence="9">Large ribosomal subunit protein mL38</fullName>
    </recommendedName>
    <alternativeName>
        <fullName evidence="10">39S ribosomal protein L38, mitochondrial</fullName>
    </alternativeName>
</protein>
<feature type="transmembrane region" description="Helical" evidence="12">
    <location>
        <begin position="144"/>
        <end position="163"/>
    </location>
</feature>
<dbReference type="PROSITE" id="PS01209">
    <property type="entry name" value="LDLRA_1"/>
    <property type="match status" value="1"/>
</dbReference>
<evidence type="ECO:0000256" key="4">
    <source>
        <dbReference type="ARBA" id="ARBA00023054"/>
    </source>
</evidence>
<evidence type="ECO:0000256" key="3">
    <source>
        <dbReference type="ARBA" id="ARBA00022980"/>
    </source>
</evidence>
<evidence type="ECO:0000256" key="6">
    <source>
        <dbReference type="ARBA" id="ARBA00023157"/>
    </source>
</evidence>
<evidence type="ECO:0000256" key="13">
    <source>
        <dbReference type="SAM" id="SignalP"/>
    </source>
</evidence>
<keyword evidence="12" id="KW-0812">Transmembrane</keyword>
<name>A0AAD4R036_9BILA</name>
<dbReference type="InterPro" id="IPR002172">
    <property type="entry name" value="LDrepeatLR_classA_rpt"/>
</dbReference>
<dbReference type="Pfam" id="PF00057">
    <property type="entry name" value="Ldl_recept_a"/>
    <property type="match status" value="1"/>
</dbReference>
<keyword evidence="3" id="KW-0689">Ribosomal protein</keyword>
<comment type="subcellular location">
    <subcellularLocation>
        <location evidence="1">Mitochondrion</location>
    </subcellularLocation>
</comment>
<keyword evidence="6 11" id="KW-1015">Disulfide bond</keyword>
<keyword evidence="7" id="KW-0687">Ribonucleoprotein</keyword>
<feature type="chain" id="PRO_5042223188" description="Large ribosomal subunit protein mL38" evidence="13">
    <location>
        <begin position="39"/>
        <end position="645"/>
    </location>
</feature>
<comment type="caution">
    <text evidence="14">The sequence shown here is derived from an EMBL/GenBank/DDBJ whole genome shotgun (WGS) entry which is preliminary data.</text>
</comment>
<proteinExistence type="inferred from homology"/>
<dbReference type="PANTHER" id="PTHR11362">
    <property type="entry name" value="PHOSPHATIDYLETHANOLAMINE-BINDING PROTEIN"/>
    <property type="match status" value="1"/>
</dbReference>
<comment type="similarity">
    <text evidence="8">Belongs to the phosphatidylethanolamine-binding protein family. Mitochondrion-specific ribosomal protein mL38 subfamily.</text>
</comment>
<comment type="caution">
    <text evidence="11">Lacks conserved residue(s) required for the propagation of feature annotation.</text>
</comment>
<dbReference type="InterPro" id="IPR035810">
    <property type="entry name" value="PEBP_euk"/>
</dbReference>
<dbReference type="AlphaFoldDB" id="A0AAD4R036"/>
<feature type="disulfide bond" evidence="11">
    <location>
        <begin position="83"/>
        <end position="98"/>
    </location>
</feature>
<dbReference type="Proteomes" id="UP001201812">
    <property type="component" value="Unassembled WGS sequence"/>
</dbReference>
<keyword evidence="5" id="KW-0496">Mitochondrion</keyword>
<evidence type="ECO:0000256" key="11">
    <source>
        <dbReference type="PROSITE-ProRule" id="PRU00124"/>
    </source>
</evidence>
<keyword evidence="13" id="KW-0732">Signal</keyword>
<accession>A0AAD4R036</accession>
<keyword evidence="15" id="KW-1185">Reference proteome</keyword>
<dbReference type="EMBL" id="JAKKPZ010000017">
    <property type="protein sequence ID" value="KAI1712752.1"/>
    <property type="molecule type" value="Genomic_DNA"/>
</dbReference>
<keyword evidence="2" id="KW-0809">Transit peptide</keyword>
<organism evidence="14 15">
    <name type="scientific">Ditylenchus destructor</name>
    <dbReference type="NCBI Taxonomy" id="166010"/>
    <lineage>
        <taxon>Eukaryota</taxon>
        <taxon>Metazoa</taxon>
        <taxon>Ecdysozoa</taxon>
        <taxon>Nematoda</taxon>
        <taxon>Chromadorea</taxon>
        <taxon>Rhabditida</taxon>
        <taxon>Tylenchina</taxon>
        <taxon>Tylenchomorpha</taxon>
        <taxon>Sphaerularioidea</taxon>
        <taxon>Anguinidae</taxon>
        <taxon>Anguininae</taxon>
        <taxon>Ditylenchus</taxon>
    </lineage>
</organism>
<dbReference type="GO" id="GO:0005762">
    <property type="term" value="C:mitochondrial large ribosomal subunit"/>
    <property type="evidence" value="ECO:0007669"/>
    <property type="project" value="TreeGrafter"/>
</dbReference>
<dbReference type="InterPro" id="IPR036055">
    <property type="entry name" value="LDL_receptor-like_sf"/>
</dbReference>
<reference evidence="14" key="1">
    <citation type="submission" date="2022-01" db="EMBL/GenBank/DDBJ databases">
        <title>Genome Sequence Resource for Two Populations of Ditylenchus destructor, the Migratory Endoparasitic Phytonematode.</title>
        <authorList>
            <person name="Zhang H."/>
            <person name="Lin R."/>
            <person name="Xie B."/>
        </authorList>
    </citation>
    <scope>NUCLEOTIDE SEQUENCE</scope>
    <source>
        <strain evidence="14">BazhouSP</strain>
    </source>
</reference>
<dbReference type="SUPFAM" id="SSF57424">
    <property type="entry name" value="LDL receptor-like module"/>
    <property type="match status" value="1"/>
</dbReference>
<dbReference type="SUPFAM" id="SSF49777">
    <property type="entry name" value="PEBP-like"/>
    <property type="match status" value="1"/>
</dbReference>
<keyword evidence="12" id="KW-1133">Transmembrane helix</keyword>
<dbReference type="InterPro" id="IPR036610">
    <property type="entry name" value="PEBP-like_sf"/>
</dbReference>
<evidence type="ECO:0000313" key="15">
    <source>
        <dbReference type="Proteomes" id="UP001201812"/>
    </source>
</evidence>
<keyword evidence="12" id="KW-0472">Membrane</keyword>
<evidence type="ECO:0000256" key="7">
    <source>
        <dbReference type="ARBA" id="ARBA00023274"/>
    </source>
</evidence>
<evidence type="ECO:0000256" key="9">
    <source>
        <dbReference type="ARBA" id="ARBA00039444"/>
    </source>
</evidence>
<evidence type="ECO:0000256" key="10">
    <source>
        <dbReference type="ARBA" id="ARBA00041206"/>
    </source>
</evidence>
<evidence type="ECO:0000313" key="14">
    <source>
        <dbReference type="EMBL" id="KAI1712752.1"/>
    </source>
</evidence>
<dbReference type="InterPro" id="IPR008914">
    <property type="entry name" value="PEBP"/>
</dbReference>
<evidence type="ECO:0000256" key="5">
    <source>
        <dbReference type="ARBA" id="ARBA00023128"/>
    </source>
</evidence>
<evidence type="ECO:0000256" key="2">
    <source>
        <dbReference type="ARBA" id="ARBA00022946"/>
    </source>
</evidence>
<sequence length="645" mass="75078">MCKCYKSIVRFCFFGSKKWPYFLSTAFVALLLMVSTEAQNVYNQGEQRNYEAPQSVPSVRGQCNSWQWMCEDERECIASYDVCDGIMQCSDGSDERNCHNRFIHGNDAHVATGNPTTAHSVSTTVPPRPVKHQSEEEQKLPMEYLLGGLALFVVVAASIHIYLRRRKRRFASSAVRGFRKGESLVENMAARPSIYANLYIKRSNRALRTPRVGRYYRPRQIAWAGPGAFTRDRFYELDSWYKARIHKPELLPELYLIDPDRIQNSLDERMPLPNRQTYNVGFKQQKTPQILQKRHDEETLKKYALNHENKIDIDESYFDMLPTLFHYGIFDDLFMKGIFFHNTQSFHATFPNNKSEDSGTEYCVKYGNIVKPSNATNPPNVVIDVPAGSSGKAYNSLLVINIDGDAFCSQEDVSKPSTEVQKHVIHWFVANIPDSKPLNDGEEIVPYLQPIPFYGTGYHRIAFILFRHAAKMDFSSYKKENLSMLARKFDTYQFFLAHQQEFTPSAVKFCQMKWDESCDKRLHEMGMKSPRYWYNWNEDLRPKQAEYPKKPMPFDKYLSMYRDPKAVRKDISRQRLDMLANLPPGKKLEPPKYPDILYTDNAKKMPYWAHMDLMKKNRGEGIYSALYRDHQNPALQHEELEKKAI</sequence>
<feature type="signal peptide" evidence="13">
    <location>
        <begin position="1"/>
        <end position="38"/>
    </location>
</feature>
<gene>
    <name evidence="14" type="ORF">DdX_09377</name>
</gene>
<evidence type="ECO:0000256" key="12">
    <source>
        <dbReference type="SAM" id="Phobius"/>
    </source>
</evidence>
<dbReference type="PANTHER" id="PTHR11362:SF133">
    <property type="entry name" value="LARGE RIBOSOMAL SUBUNIT PROTEIN ML38"/>
    <property type="match status" value="1"/>
</dbReference>
<dbReference type="PROSITE" id="PS50068">
    <property type="entry name" value="LDLRA_2"/>
    <property type="match status" value="1"/>
</dbReference>
<keyword evidence="4" id="KW-0175">Coiled coil</keyword>
<dbReference type="SMART" id="SM00192">
    <property type="entry name" value="LDLa"/>
    <property type="match status" value="1"/>
</dbReference>
<evidence type="ECO:0000256" key="1">
    <source>
        <dbReference type="ARBA" id="ARBA00004173"/>
    </source>
</evidence>
<dbReference type="Gene3D" id="3.90.280.10">
    <property type="entry name" value="PEBP-like"/>
    <property type="match status" value="1"/>
</dbReference>
<dbReference type="InterPro" id="IPR023415">
    <property type="entry name" value="LDLR_class-A_CS"/>
</dbReference>
<dbReference type="CDD" id="cd00112">
    <property type="entry name" value="LDLa"/>
    <property type="match status" value="1"/>
</dbReference>
<dbReference type="Pfam" id="PF01161">
    <property type="entry name" value="PBP"/>
    <property type="match status" value="1"/>
</dbReference>
<dbReference type="CDD" id="cd00866">
    <property type="entry name" value="PEBP_euk"/>
    <property type="match status" value="1"/>
</dbReference>
<evidence type="ECO:0000256" key="8">
    <source>
        <dbReference type="ARBA" id="ARBA00038016"/>
    </source>
</evidence>
<dbReference type="Gene3D" id="4.10.400.10">
    <property type="entry name" value="Low-density Lipoprotein Receptor"/>
    <property type="match status" value="1"/>
</dbReference>